<dbReference type="InterPro" id="IPR016181">
    <property type="entry name" value="Acyl_CoA_acyltransferase"/>
</dbReference>
<reference evidence="1 2" key="1">
    <citation type="submission" date="2018-09" db="EMBL/GenBank/DDBJ databases">
        <title>Whole genome based analysis of evolution and adaptive divergence in Indian and Brazilian strains of Azospirillum brasilense.</title>
        <authorList>
            <person name="Singh C."/>
            <person name="Tripathi A.K."/>
        </authorList>
    </citation>
    <scope>NUCLEOTIDE SEQUENCE [LARGE SCALE GENOMIC DNA]</scope>
    <source>
        <strain evidence="1 2">MTCC4036</strain>
        <plasmid evidence="1 2">p1</plasmid>
    </source>
</reference>
<evidence type="ECO:0000313" key="1">
    <source>
        <dbReference type="EMBL" id="QCO03397.1"/>
    </source>
</evidence>
<dbReference type="Proteomes" id="UP000298596">
    <property type="component" value="Plasmid p1"/>
</dbReference>
<gene>
    <name evidence="1" type="ORF">D3867_15085</name>
</gene>
<dbReference type="Gene3D" id="3.40.630.30">
    <property type="match status" value="1"/>
</dbReference>
<evidence type="ECO:0000313" key="2">
    <source>
        <dbReference type="Proteomes" id="UP000298596"/>
    </source>
</evidence>
<keyword evidence="1" id="KW-0614">Plasmid</keyword>
<dbReference type="AlphaFoldDB" id="A0A4D8PZC2"/>
<accession>A0A4D8PZC2</accession>
<evidence type="ECO:0008006" key="3">
    <source>
        <dbReference type="Google" id="ProtNLM"/>
    </source>
</evidence>
<sequence>MARIKQGGIQNLLFLPIDATTDYLLASIGDQRVGAVRLHWKGAVVELEKNSVIGTGRGIRVLRKLFEGVKTEATARGCLEIRAFVREKHVRPWRRFGVINIGMEDDRDGAPAFLMQYRLTDSRR</sequence>
<organism evidence="1 2">
    <name type="scientific">Azospirillum brasilense</name>
    <dbReference type="NCBI Taxonomy" id="192"/>
    <lineage>
        <taxon>Bacteria</taxon>
        <taxon>Pseudomonadati</taxon>
        <taxon>Pseudomonadota</taxon>
        <taxon>Alphaproteobacteria</taxon>
        <taxon>Rhodospirillales</taxon>
        <taxon>Azospirillaceae</taxon>
        <taxon>Azospirillum</taxon>
    </lineage>
</organism>
<dbReference type="EMBL" id="CP032331">
    <property type="protein sequence ID" value="QCO03397.1"/>
    <property type="molecule type" value="Genomic_DNA"/>
</dbReference>
<dbReference type="SUPFAM" id="SSF55729">
    <property type="entry name" value="Acyl-CoA N-acyltransferases (Nat)"/>
    <property type="match status" value="1"/>
</dbReference>
<geneLocation type="plasmid" evidence="1">
    <name>p1</name>
</geneLocation>
<name>A0A4D8PZC2_AZOBR</name>
<protein>
    <recommendedName>
        <fullName evidence="3">GNAT family N-acetyltransferase</fullName>
    </recommendedName>
</protein>
<proteinExistence type="predicted"/>